<name>A0A1G9YE45_9SPHI</name>
<dbReference type="EMBL" id="FNHH01000038">
    <property type="protein sequence ID" value="SDN07362.1"/>
    <property type="molecule type" value="Genomic_DNA"/>
</dbReference>
<keyword evidence="3" id="KW-1185">Reference proteome</keyword>
<protein>
    <recommendedName>
        <fullName evidence="4">Long-chain fatty acid transport protein</fullName>
    </recommendedName>
</protein>
<reference evidence="3" key="1">
    <citation type="submission" date="2016-10" db="EMBL/GenBank/DDBJ databases">
        <authorList>
            <person name="Varghese N."/>
            <person name="Submissions S."/>
        </authorList>
    </citation>
    <scope>NUCLEOTIDE SEQUENCE [LARGE SCALE GENOMIC DNA]</scope>
    <source>
        <strain evidence="3">DSM 24536</strain>
    </source>
</reference>
<evidence type="ECO:0008006" key="4">
    <source>
        <dbReference type="Google" id="ProtNLM"/>
    </source>
</evidence>
<keyword evidence="1" id="KW-0732">Signal</keyword>
<dbReference type="RefSeq" id="WP_090706941.1">
    <property type="nucleotide sequence ID" value="NZ_FNHH01000038.1"/>
</dbReference>
<evidence type="ECO:0000313" key="2">
    <source>
        <dbReference type="EMBL" id="SDN07362.1"/>
    </source>
</evidence>
<accession>A0A1G9YE45</accession>
<sequence length="437" mass="48384">MKLSSKMIKIVKNIFFCLLFATVLPATAQITSSSPYSQFGLGDLKGSLLPQNRAMGGLSQGVRKPGLYDNINLANPASYSTLELTTFDVGASMDIRKLSKSGISGKNQLNSTLSHITFGVPVNRFSAISFGLVPYTDLGYQFSNAGLVDTNKVNYIYSGEGGISKAYMGYGFKLGKKFSFGFNLAYLFGNLKQNRAFEFANELTTVFNSRTQYSNAVGGLSYDYGLQYSSEINDKTKFIFGYTGNAGSSLNSRNNTVTTRYRKDVLGDELATADSTFFAEGTKNKINMPLTHTAGFAFEKTNGWLVGADVSYSRWSDYREGNSNPGLNDSYGIVVGGQITPDANAITNYFKLVDYRFGIKYDKTFVQIGNNDINQYAVTFGFGFPLPRNRSSFYKINLSAELGQRGTEKNDLVRDRYVNINLGFTLNDKWFQKTYIE</sequence>
<dbReference type="Gene3D" id="2.40.160.60">
    <property type="entry name" value="Outer membrane protein transport protein (OMPP1/FadL/TodX)"/>
    <property type="match status" value="1"/>
</dbReference>
<dbReference type="OrthoDB" id="1491239at2"/>
<dbReference type="SUPFAM" id="SSF56935">
    <property type="entry name" value="Porins"/>
    <property type="match status" value="1"/>
</dbReference>
<feature type="signal peptide" evidence="1">
    <location>
        <begin position="1"/>
        <end position="28"/>
    </location>
</feature>
<evidence type="ECO:0000256" key="1">
    <source>
        <dbReference type="SAM" id="SignalP"/>
    </source>
</evidence>
<feature type="chain" id="PRO_5011776140" description="Long-chain fatty acid transport protein" evidence="1">
    <location>
        <begin position="29"/>
        <end position="437"/>
    </location>
</feature>
<organism evidence="2 3">
    <name type="scientific">Daejeonella rubra</name>
    <dbReference type="NCBI Taxonomy" id="990371"/>
    <lineage>
        <taxon>Bacteria</taxon>
        <taxon>Pseudomonadati</taxon>
        <taxon>Bacteroidota</taxon>
        <taxon>Sphingobacteriia</taxon>
        <taxon>Sphingobacteriales</taxon>
        <taxon>Sphingobacteriaceae</taxon>
        <taxon>Daejeonella</taxon>
    </lineage>
</organism>
<gene>
    <name evidence="2" type="ORF">SAMN05421813_13813</name>
</gene>
<proteinExistence type="predicted"/>
<dbReference type="STRING" id="990371.SAMN05421813_13813"/>
<evidence type="ECO:0000313" key="3">
    <source>
        <dbReference type="Proteomes" id="UP000199226"/>
    </source>
</evidence>
<dbReference type="Proteomes" id="UP000199226">
    <property type="component" value="Unassembled WGS sequence"/>
</dbReference>
<dbReference type="AlphaFoldDB" id="A0A1G9YE45"/>